<feature type="compositionally biased region" description="Pro residues" evidence="1">
    <location>
        <begin position="150"/>
        <end position="162"/>
    </location>
</feature>
<dbReference type="EMBL" id="CAMXCT030001902">
    <property type="protein sequence ID" value="CAL4781344.1"/>
    <property type="molecule type" value="Genomic_DNA"/>
</dbReference>
<comment type="caution">
    <text evidence="2">The sequence shown here is derived from an EMBL/GenBank/DDBJ whole genome shotgun (WGS) entry which is preliminary data.</text>
</comment>
<reference evidence="3 4" key="2">
    <citation type="submission" date="2024-05" db="EMBL/GenBank/DDBJ databases">
        <authorList>
            <person name="Chen Y."/>
            <person name="Shah S."/>
            <person name="Dougan E. K."/>
            <person name="Thang M."/>
            <person name="Chan C."/>
        </authorList>
    </citation>
    <scope>NUCLEOTIDE SEQUENCE [LARGE SCALE GENOMIC DNA]</scope>
</reference>
<dbReference type="EMBL" id="CAMXCT010001902">
    <property type="protein sequence ID" value="CAI3994032.1"/>
    <property type="molecule type" value="Genomic_DNA"/>
</dbReference>
<sequence>MASKFWAFGQAHIYGNRRNLPPSSLQRIGVSVPRVDSPPRLTEPESHVPIVRNLPPSSPQRIGVAAASPAGDVQVPLVRNVPAISPQRMDPAPAAEQDVHVPVVRNLPPSTPQRIGVASSPSGEHEDEKPAVRKLPPSFPQRIQSSPIPAESPPVSTLPPSSPRSRAADDEAPISRTLGMARGTWGGPEKWELPTMNDKRENDEHGILG</sequence>
<accession>A0A9P1CN27</accession>
<feature type="region of interest" description="Disordered" evidence="1">
    <location>
        <begin position="33"/>
        <end position="67"/>
    </location>
</feature>
<evidence type="ECO:0000313" key="2">
    <source>
        <dbReference type="EMBL" id="CAI3994032.1"/>
    </source>
</evidence>
<feature type="compositionally biased region" description="Basic and acidic residues" evidence="1">
    <location>
        <begin position="189"/>
        <end position="209"/>
    </location>
</feature>
<proteinExistence type="predicted"/>
<keyword evidence="4" id="KW-1185">Reference proteome</keyword>
<evidence type="ECO:0000256" key="1">
    <source>
        <dbReference type="SAM" id="MobiDB-lite"/>
    </source>
</evidence>
<evidence type="ECO:0000313" key="4">
    <source>
        <dbReference type="Proteomes" id="UP001152797"/>
    </source>
</evidence>
<dbReference type="Proteomes" id="UP001152797">
    <property type="component" value="Unassembled WGS sequence"/>
</dbReference>
<evidence type="ECO:0000313" key="3">
    <source>
        <dbReference type="EMBL" id="CAL4781344.1"/>
    </source>
</evidence>
<dbReference type="EMBL" id="CAMXCT020001902">
    <property type="protein sequence ID" value="CAL1147407.1"/>
    <property type="molecule type" value="Genomic_DNA"/>
</dbReference>
<dbReference type="AlphaFoldDB" id="A0A9P1CN27"/>
<feature type="region of interest" description="Disordered" evidence="1">
    <location>
        <begin position="104"/>
        <end position="209"/>
    </location>
</feature>
<reference evidence="2" key="1">
    <citation type="submission" date="2022-10" db="EMBL/GenBank/DDBJ databases">
        <authorList>
            <person name="Chen Y."/>
            <person name="Dougan E. K."/>
            <person name="Chan C."/>
            <person name="Rhodes N."/>
            <person name="Thang M."/>
        </authorList>
    </citation>
    <scope>NUCLEOTIDE SEQUENCE</scope>
</reference>
<organism evidence="2">
    <name type="scientific">Cladocopium goreaui</name>
    <dbReference type="NCBI Taxonomy" id="2562237"/>
    <lineage>
        <taxon>Eukaryota</taxon>
        <taxon>Sar</taxon>
        <taxon>Alveolata</taxon>
        <taxon>Dinophyceae</taxon>
        <taxon>Suessiales</taxon>
        <taxon>Symbiodiniaceae</taxon>
        <taxon>Cladocopium</taxon>
    </lineage>
</organism>
<name>A0A9P1CN27_9DINO</name>
<protein>
    <submittedName>
        <fullName evidence="2">Uncharacterized protein</fullName>
    </submittedName>
</protein>
<gene>
    <name evidence="2" type="ORF">C1SCF055_LOCUS20715</name>
</gene>